<proteinExistence type="inferred from homology"/>
<evidence type="ECO:0000256" key="3">
    <source>
        <dbReference type="ARBA" id="ARBA00022884"/>
    </source>
</evidence>
<keyword evidence="3 6" id="KW-0694">RNA-binding</keyword>
<dbReference type="Pfam" id="PF01029">
    <property type="entry name" value="NusB"/>
    <property type="match status" value="1"/>
</dbReference>
<protein>
    <recommendedName>
        <fullName evidence="6">Transcription antitermination protein NusB</fullName>
    </recommendedName>
    <alternativeName>
        <fullName evidence="6">Antitermination factor NusB</fullName>
    </alternativeName>
</protein>
<accession>A0ABQ6BRM4</accession>
<dbReference type="SUPFAM" id="SSF48013">
    <property type="entry name" value="NusB-like"/>
    <property type="match status" value="1"/>
</dbReference>
<sequence length="165" mass="18275">MTEENQTPVPAPAAAAKPRSARRRAREFAVQGVYQWQLTGDGVNAIERYLKESNPAFGRADENLFRAIFYGVLKDPEALKTALVPHIDRPFEEVSPVEAAVLFAAAFEIAHMPETPYPVIVNEAIELAKTFGGTDGHRFVNGVLDKLAAQLRPVELEAVRAKRRH</sequence>
<dbReference type="InterPro" id="IPR006027">
    <property type="entry name" value="NusB_RsmB_TIM44"/>
</dbReference>
<keyword evidence="5 6" id="KW-0804">Transcription</keyword>
<evidence type="ECO:0000256" key="1">
    <source>
        <dbReference type="ARBA" id="ARBA00005952"/>
    </source>
</evidence>
<dbReference type="HAMAP" id="MF_00073">
    <property type="entry name" value="NusB"/>
    <property type="match status" value="1"/>
</dbReference>
<reference evidence="10" key="1">
    <citation type="journal article" date="2019" name="Int. J. Syst. Evol. Microbiol.">
        <title>The Global Catalogue of Microorganisms (GCM) 10K type strain sequencing project: providing services to taxonomists for standard genome sequencing and annotation.</title>
        <authorList>
            <consortium name="The Broad Institute Genomics Platform"/>
            <consortium name="The Broad Institute Genome Sequencing Center for Infectious Disease"/>
            <person name="Wu L."/>
            <person name="Ma J."/>
        </authorList>
    </citation>
    <scope>NUCLEOTIDE SEQUENCE [LARGE SCALE GENOMIC DNA]</scope>
    <source>
        <strain evidence="10">NBRC 104970</strain>
    </source>
</reference>
<feature type="domain" description="NusB/RsmB/TIM44" evidence="8">
    <location>
        <begin position="23"/>
        <end position="148"/>
    </location>
</feature>
<dbReference type="EMBL" id="BSOZ01000010">
    <property type="protein sequence ID" value="GLS03875.1"/>
    <property type="molecule type" value="Genomic_DNA"/>
</dbReference>
<dbReference type="NCBIfam" id="TIGR01951">
    <property type="entry name" value="nusB"/>
    <property type="match status" value="1"/>
</dbReference>
<keyword evidence="10" id="KW-1185">Reference proteome</keyword>
<evidence type="ECO:0000256" key="6">
    <source>
        <dbReference type="HAMAP-Rule" id="MF_00073"/>
    </source>
</evidence>
<dbReference type="Proteomes" id="UP001156836">
    <property type="component" value="Unassembled WGS sequence"/>
</dbReference>
<gene>
    <name evidence="6 9" type="primary">nusB</name>
    <name evidence="9" type="ORF">GCM10007860_10200</name>
</gene>
<dbReference type="InterPro" id="IPR011605">
    <property type="entry name" value="NusB_fam"/>
</dbReference>
<feature type="region of interest" description="Disordered" evidence="7">
    <location>
        <begin position="1"/>
        <end position="20"/>
    </location>
</feature>
<evidence type="ECO:0000313" key="9">
    <source>
        <dbReference type="EMBL" id="GLS03875.1"/>
    </source>
</evidence>
<dbReference type="RefSeq" id="WP_018749052.1">
    <property type="nucleotide sequence ID" value="NZ_BAABUF010000019.1"/>
</dbReference>
<evidence type="ECO:0000256" key="4">
    <source>
        <dbReference type="ARBA" id="ARBA00023015"/>
    </source>
</evidence>
<evidence type="ECO:0000256" key="7">
    <source>
        <dbReference type="SAM" id="MobiDB-lite"/>
    </source>
</evidence>
<keyword evidence="4 6" id="KW-0805">Transcription regulation</keyword>
<dbReference type="InterPro" id="IPR035926">
    <property type="entry name" value="NusB-like_sf"/>
</dbReference>
<name>A0ABQ6BRM4_9NEIS</name>
<organism evidence="9 10">
    <name type="scientific">Chitiniphilus shinanonensis</name>
    <dbReference type="NCBI Taxonomy" id="553088"/>
    <lineage>
        <taxon>Bacteria</taxon>
        <taxon>Pseudomonadati</taxon>
        <taxon>Pseudomonadota</taxon>
        <taxon>Betaproteobacteria</taxon>
        <taxon>Neisseriales</taxon>
        <taxon>Chitinibacteraceae</taxon>
        <taxon>Chitiniphilus</taxon>
    </lineage>
</organism>
<evidence type="ECO:0000256" key="5">
    <source>
        <dbReference type="ARBA" id="ARBA00023163"/>
    </source>
</evidence>
<dbReference type="PANTHER" id="PTHR11078">
    <property type="entry name" value="N UTILIZATION SUBSTANCE PROTEIN B-RELATED"/>
    <property type="match status" value="1"/>
</dbReference>
<comment type="function">
    <text evidence="6">Involved in transcription antitermination. Required for transcription of ribosomal RNA (rRNA) genes. Binds specifically to the boxA antiterminator sequence of the ribosomal RNA (rrn) operons.</text>
</comment>
<evidence type="ECO:0000313" key="10">
    <source>
        <dbReference type="Proteomes" id="UP001156836"/>
    </source>
</evidence>
<dbReference type="Gene3D" id="1.10.940.10">
    <property type="entry name" value="NusB-like"/>
    <property type="match status" value="1"/>
</dbReference>
<comment type="similarity">
    <text evidence="1 6">Belongs to the NusB family.</text>
</comment>
<comment type="caution">
    <text evidence="9">The sequence shown here is derived from an EMBL/GenBank/DDBJ whole genome shotgun (WGS) entry which is preliminary data.</text>
</comment>
<dbReference type="PANTHER" id="PTHR11078:SF3">
    <property type="entry name" value="ANTITERMINATION NUSB DOMAIN-CONTAINING PROTEIN"/>
    <property type="match status" value="1"/>
</dbReference>
<keyword evidence="2 6" id="KW-0889">Transcription antitermination</keyword>
<evidence type="ECO:0000256" key="2">
    <source>
        <dbReference type="ARBA" id="ARBA00022814"/>
    </source>
</evidence>
<evidence type="ECO:0000259" key="8">
    <source>
        <dbReference type="Pfam" id="PF01029"/>
    </source>
</evidence>